<dbReference type="EMBL" id="JBJGWJ010000015">
    <property type="protein sequence ID" value="MFK8294549.1"/>
    <property type="molecule type" value="Genomic_DNA"/>
</dbReference>
<gene>
    <name evidence="2" type="ORF">ACI76L_12200</name>
    <name evidence="1" type="ORF">CGC58_11530</name>
</gene>
<evidence type="ECO:0000313" key="2">
    <source>
        <dbReference type="EMBL" id="MFK8294549.1"/>
    </source>
</evidence>
<dbReference type="SUPFAM" id="SSF69349">
    <property type="entry name" value="Phage fibre proteins"/>
    <property type="match status" value="1"/>
</dbReference>
<dbReference type="EMBL" id="CP022387">
    <property type="protein sequence ID" value="ATA90304.1"/>
    <property type="molecule type" value="Genomic_DNA"/>
</dbReference>
<dbReference type="RefSeq" id="WP_095896846.1">
    <property type="nucleotide sequence ID" value="NZ_BOPJ01000006.1"/>
</dbReference>
<evidence type="ECO:0000313" key="1">
    <source>
        <dbReference type="EMBL" id="ATA90304.1"/>
    </source>
</evidence>
<reference evidence="1" key="2">
    <citation type="journal article" date="2017" name="Genome Announc.">
        <title>Twelve Complete Reference Genomes of Clinical Isolates in the Capnocytophaga Genus.</title>
        <authorList>
            <person name="Villarma A."/>
            <person name="Gulvik C.A."/>
            <person name="Rowe L.A."/>
            <person name="Sheth M."/>
            <person name="Juieng P."/>
            <person name="Nicholson A.C."/>
            <person name="Loparev V.N."/>
            <person name="McQuiston J.R."/>
        </authorList>
    </citation>
    <scope>NUCLEOTIDE SEQUENCE</scope>
    <source>
        <strain evidence="1">H2177</strain>
    </source>
</reference>
<reference evidence="3" key="3">
    <citation type="submission" date="2017-06" db="EMBL/GenBank/DDBJ databases">
        <title>Capnocytophaga spp. assemblies.</title>
        <authorList>
            <person name="Gulvik C.A."/>
        </authorList>
    </citation>
    <scope>NUCLEOTIDE SEQUENCE [LARGE SCALE GENOMIC DNA]</scope>
    <source>
        <strain evidence="3">H2177</strain>
    </source>
</reference>
<name>A0A250FYX9_9FLAO</name>
<organism evidence="1 3">
    <name type="scientific">Capnocytophaga stomatis</name>
    <dbReference type="NCBI Taxonomy" id="1848904"/>
    <lineage>
        <taxon>Bacteria</taxon>
        <taxon>Pseudomonadati</taxon>
        <taxon>Bacteroidota</taxon>
        <taxon>Flavobacteriia</taxon>
        <taxon>Flavobacteriales</taxon>
        <taxon>Flavobacteriaceae</taxon>
        <taxon>Capnocytophaga</taxon>
    </lineage>
</organism>
<accession>A0A250FYX9</accession>
<proteinExistence type="predicted"/>
<dbReference type="AlphaFoldDB" id="A0A250FYX9"/>
<reference evidence="2" key="4">
    <citation type="submission" date="2024-10" db="EMBL/GenBank/DDBJ databases">
        <authorList>
            <person name="Bergman P."/>
            <person name="Andersson A.F."/>
            <person name="Zangenah S."/>
            <person name="Abbasi N."/>
        </authorList>
    </citation>
    <scope>NUCLEOTIDE SEQUENCE</scope>
    <source>
        <strain evidence="2">W5</strain>
    </source>
</reference>
<sequence length="133" mass="14188">MKDPSGNKFFMDGAGNIEVNAPKNMTLTAGENININATQNISLNTGENYTINAGNDMTTSVGNNSVINIANTHQHNSKDYTQKVDGKKTVNILGDLEETSSKYSHTAQNGDVTIQSANVSKLLGKVDALVNKS</sequence>
<protein>
    <submittedName>
        <fullName evidence="1">Uncharacterized protein</fullName>
    </submittedName>
</protein>
<evidence type="ECO:0000313" key="3">
    <source>
        <dbReference type="Proteomes" id="UP000217348"/>
    </source>
</evidence>
<reference evidence="2 4" key="1">
    <citation type="journal article" date="2016" name="Sci. Rep.">
        <title>Whole genome sequencing identifies a novel species of the genus Capnocytophaga isolated from dog and cat bite wounds in humans.</title>
        <authorList>
            <person name="Zangenah S."/>
            <person name="Abbasi N."/>
            <person name="Andersson A.F."/>
            <person name="Bergman P."/>
        </authorList>
    </citation>
    <scope>NUCLEOTIDE SEQUENCE [LARGE SCALE GENOMIC DNA]</scope>
    <source>
        <strain evidence="2 4">W5</strain>
    </source>
</reference>
<dbReference type="Proteomes" id="UP000217348">
    <property type="component" value="Chromosome"/>
</dbReference>
<keyword evidence="4" id="KW-1185">Reference proteome</keyword>
<dbReference type="KEGG" id="csto:CGC58_11530"/>
<dbReference type="OrthoDB" id="727155at2"/>
<dbReference type="Proteomes" id="UP001622370">
    <property type="component" value="Unassembled WGS sequence"/>
</dbReference>
<evidence type="ECO:0000313" key="4">
    <source>
        <dbReference type="Proteomes" id="UP001622370"/>
    </source>
</evidence>